<organism evidence="2 3">
    <name type="scientific">Candidatus Falkowbacteria bacterium GW2011_GWE1_38_31</name>
    <dbReference type="NCBI Taxonomy" id="1618638"/>
    <lineage>
        <taxon>Bacteria</taxon>
        <taxon>Candidatus Falkowiibacteriota</taxon>
    </lineage>
</organism>
<sequence>MEIANKPQKQTFIKCKKCGDEIFGDTKKKMTYCQCKSIAVDGCDDYVRVNGDKENYEIIDK</sequence>
<comment type="caution">
    <text evidence="2">The sequence shown here is derived from an EMBL/GenBank/DDBJ whole genome shotgun (WGS) entry which is preliminary data.</text>
</comment>
<gene>
    <name evidence="2" type="ORF">US91_C0001G0093</name>
</gene>
<dbReference type="EMBL" id="LBUU01000001">
    <property type="protein sequence ID" value="KKQ71166.1"/>
    <property type="molecule type" value="Genomic_DNA"/>
</dbReference>
<dbReference type="AlphaFoldDB" id="A0A0G0N226"/>
<dbReference type="Proteomes" id="UP000034022">
    <property type="component" value="Unassembled WGS sequence"/>
</dbReference>
<protein>
    <recommendedName>
        <fullName evidence="1">DUF7695 domain-containing protein</fullName>
    </recommendedName>
</protein>
<name>A0A0G0N226_9BACT</name>
<feature type="domain" description="DUF7695" evidence="1">
    <location>
        <begin position="13"/>
        <end position="55"/>
    </location>
</feature>
<reference evidence="2 3" key="1">
    <citation type="journal article" date="2015" name="Nature">
        <title>rRNA introns, odd ribosomes, and small enigmatic genomes across a large radiation of phyla.</title>
        <authorList>
            <person name="Brown C.T."/>
            <person name="Hug L.A."/>
            <person name="Thomas B.C."/>
            <person name="Sharon I."/>
            <person name="Castelle C.J."/>
            <person name="Singh A."/>
            <person name="Wilkins M.J."/>
            <person name="Williams K.H."/>
            <person name="Banfield J.F."/>
        </authorList>
    </citation>
    <scope>NUCLEOTIDE SEQUENCE [LARGE SCALE GENOMIC DNA]</scope>
</reference>
<dbReference type="InterPro" id="IPR056112">
    <property type="entry name" value="DUF7695"/>
</dbReference>
<evidence type="ECO:0000259" key="1">
    <source>
        <dbReference type="Pfam" id="PF24749"/>
    </source>
</evidence>
<dbReference type="Pfam" id="PF24749">
    <property type="entry name" value="DUF7695"/>
    <property type="match status" value="1"/>
</dbReference>
<proteinExistence type="predicted"/>
<accession>A0A0G0N226</accession>
<evidence type="ECO:0000313" key="3">
    <source>
        <dbReference type="Proteomes" id="UP000034022"/>
    </source>
</evidence>
<evidence type="ECO:0000313" key="2">
    <source>
        <dbReference type="EMBL" id="KKQ71166.1"/>
    </source>
</evidence>